<dbReference type="RefSeq" id="WP_174881052.1">
    <property type="nucleotide sequence ID" value="NZ_CADEPK010000300.1"/>
</dbReference>
<sequence length="204" mass="23797">MQVYIILTNTGTLFTRIIKVFTRYPFNHASISFDQQLDVAYSFGRKKPNNPFIGGFVKEDMEGQLFRQASCAIYKCTVSESEYREMIQRIKQIEEQQELYKYNFIGLFAVLLNKKMNREKAYFCSQFVATILSNGGISIKDKPACLVKPNDITECGRFELVYQGDLRGYLLKHGKEIEKQAEKRNRRLYYLNSIYTKLARTIAN</sequence>
<comment type="caution">
    <text evidence="1">The sequence shown here is derived from an EMBL/GenBank/DDBJ whole genome shotgun (WGS) entry which is preliminary data.</text>
</comment>
<keyword evidence="2" id="KW-1185">Reference proteome</keyword>
<dbReference type="Proteomes" id="UP001232245">
    <property type="component" value="Unassembled WGS sequence"/>
</dbReference>
<reference evidence="1 2" key="1">
    <citation type="submission" date="2023-07" db="EMBL/GenBank/DDBJ databases">
        <title>Genomic Encyclopedia of Type Strains, Phase IV (KMG-IV): sequencing the most valuable type-strain genomes for metagenomic binning, comparative biology and taxonomic classification.</title>
        <authorList>
            <person name="Goeker M."/>
        </authorList>
    </citation>
    <scope>NUCLEOTIDE SEQUENCE [LARGE SCALE GENOMIC DNA]</scope>
    <source>
        <strain evidence="1 2">DSM 17723</strain>
    </source>
</reference>
<evidence type="ECO:0000313" key="1">
    <source>
        <dbReference type="EMBL" id="MDQ0225377.1"/>
    </source>
</evidence>
<name>A0ABT9YZL5_9BACI</name>
<proteinExistence type="predicted"/>
<dbReference type="SUPFAM" id="SSF54001">
    <property type="entry name" value="Cysteine proteinases"/>
    <property type="match status" value="1"/>
</dbReference>
<dbReference type="InterPro" id="IPR038765">
    <property type="entry name" value="Papain-like_cys_pep_sf"/>
</dbReference>
<gene>
    <name evidence="1" type="ORF">J2S02_001721</name>
</gene>
<dbReference type="Gene3D" id="3.90.1720.10">
    <property type="entry name" value="endopeptidase domain like (from Nostoc punctiforme)"/>
    <property type="match status" value="1"/>
</dbReference>
<evidence type="ECO:0000313" key="2">
    <source>
        <dbReference type="Proteomes" id="UP001232245"/>
    </source>
</evidence>
<organism evidence="1 2">
    <name type="scientific">Metabacillus niabensis</name>
    <dbReference type="NCBI Taxonomy" id="324854"/>
    <lineage>
        <taxon>Bacteria</taxon>
        <taxon>Bacillati</taxon>
        <taxon>Bacillota</taxon>
        <taxon>Bacilli</taxon>
        <taxon>Bacillales</taxon>
        <taxon>Bacillaceae</taxon>
        <taxon>Metabacillus</taxon>
    </lineage>
</organism>
<accession>A0ABT9YZL5</accession>
<dbReference type="EMBL" id="JAUSTZ010000003">
    <property type="protein sequence ID" value="MDQ0225377.1"/>
    <property type="molecule type" value="Genomic_DNA"/>
</dbReference>
<protein>
    <submittedName>
        <fullName evidence="1">Uncharacterized protein</fullName>
    </submittedName>
</protein>